<keyword evidence="3 7" id="KW-0547">Nucleotide-binding</keyword>
<evidence type="ECO:0000256" key="2">
    <source>
        <dbReference type="ARBA" id="ARBA00022679"/>
    </source>
</evidence>
<dbReference type="PANTHER" id="PTHR10513">
    <property type="entry name" value="DEOXYNUCLEOSIDE KINASE"/>
    <property type="match status" value="1"/>
</dbReference>
<dbReference type="AlphaFoldDB" id="A0A859FDJ9"/>
<dbReference type="InterPro" id="IPR050566">
    <property type="entry name" value="Deoxyribonucleoside_kinase"/>
</dbReference>
<evidence type="ECO:0000313" key="10">
    <source>
        <dbReference type="Proteomes" id="UP000318138"/>
    </source>
</evidence>
<feature type="active site" description="Proton acceptor" evidence="6">
    <location>
        <position position="83"/>
    </location>
</feature>
<dbReference type="FunFam" id="3.40.50.300:FF:000659">
    <property type="entry name" value="Deoxyguanosine kinase"/>
    <property type="match status" value="1"/>
</dbReference>
<gene>
    <name evidence="9" type="ORF">FLK61_31070</name>
</gene>
<dbReference type="GO" id="GO:0005524">
    <property type="term" value="F:ATP binding"/>
    <property type="evidence" value="ECO:0007669"/>
    <property type="project" value="UniProtKB-KW"/>
</dbReference>
<reference evidence="10" key="1">
    <citation type="submission" date="2019-07" db="EMBL/GenBank/DDBJ databases">
        <title>Bacillus alkalisoli sp. nov. isolated from saline soil.</title>
        <authorList>
            <person name="Sun J.-Q."/>
            <person name="Xu L."/>
        </authorList>
    </citation>
    <scope>NUCLEOTIDE SEQUENCE [LARGE SCALE GENOMIC DNA]</scope>
    <source>
        <strain evidence="10">M4U3P1</strain>
    </source>
</reference>
<dbReference type="Proteomes" id="UP000318138">
    <property type="component" value="Chromosome"/>
</dbReference>
<comment type="similarity">
    <text evidence="1">Belongs to the DCK/DGK family.</text>
</comment>
<dbReference type="PANTHER" id="PTHR10513:SF46">
    <property type="entry name" value="DEOXYGUANOSINE KINASE"/>
    <property type="match status" value="1"/>
</dbReference>
<keyword evidence="2" id="KW-0808">Transferase</keyword>
<dbReference type="GO" id="GO:0005737">
    <property type="term" value="C:cytoplasm"/>
    <property type="evidence" value="ECO:0007669"/>
    <property type="project" value="TreeGrafter"/>
</dbReference>
<proteinExistence type="inferred from homology"/>
<feature type="domain" description="Deoxynucleoside kinase" evidence="8">
    <location>
        <begin position="10"/>
        <end position="207"/>
    </location>
</feature>
<dbReference type="InterPro" id="IPR031314">
    <property type="entry name" value="DNK_dom"/>
</dbReference>
<evidence type="ECO:0000256" key="6">
    <source>
        <dbReference type="PIRSR" id="PIRSR000705-1"/>
    </source>
</evidence>
<evidence type="ECO:0000256" key="3">
    <source>
        <dbReference type="ARBA" id="ARBA00022741"/>
    </source>
</evidence>
<evidence type="ECO:0000256" key="1">
    <source>
        <dbReference type="ARBA" id="ARBA00007420"/>
    </source>
</evidence>
<dbReference type="InterPro" id="IPR027417">
    <property type="entry name" value="P-loop_NTPase"/>
</dbReference>
<evidence type="ECO:0000256" key="7">
    <source>
        <dbReference type="PIRSR" id="PIRSR000705-3"/>
    </source>
</evidence>
<keyword evidence="10" id="KW-1185">Reference proteome</keyword>
<dbReference type="GO" id="GO:0019136">
    <property type="term" value="F:deoxynucleoside kinase activity"/>
    <property type="evidence" value="ECO:0007669"/>
    <property type="project" value="InterPro"/>
</dbReference>
<feature type="binding site" evidence="7">
    <location>
        <begin position="141"/>
        <end position="145"/>
    </location>
    <ligand>
        <name>ATP</name>
        <dbReference type="ChEBI" id="CHEBI:30616"/>
    </ligand>
</feature>
<evidence type="ECO:0000256" key="5">
    <source>
        <dbReference type="ARBA" id="ARBA00022840"/>
    </source>
</evidence>
<evidence type="ECO:0000259" key="8">
    <source>
        <dbReference type="Pfam" id="PF01712"/>
    </source>
</evidence>
<evidence type="ECO:0000256" key="4">
    <source>
        <dbReference type="ARBA" id="ARBA00022777"/>
    </source>
</evidence>
<dbReference type="RefSeq" id="WP_176009193.1">
    <property type="nucleotide sequence ID" value="NZ_CP041372.2"/>
</dbReference>
<sequence>MTHQFDAPFIAIEGPIGVGKTSLSTMLGDYYQFHLLKEIVDENPFLSKFYENIDEWSFQTEMFFLCNRFKQLEDVYVNYLANDKPVISDYHIFKNHLFAKQTLHESHFQKYDRIYSILTGDLPKPNLIIYLDASLDTLMDRIKLRGREMEQAMSIDYLNQLSHDYRQFMKEHERVYPHIPVIRIDGDKMDFVSKKEDFNRIVDQIDEGLKRKRSLL</sequence>
<accession>A0A859FDJ9</accession>
<dbReference type="Pfam" id="PF01712">
    <property type="entry name" value="dNK"/>
    <property type="match status" value="1"/>
</dbReference>
<dbReference type="KEGG" id="psua:FLK61_31070"/>
<feature type="binding site" evidence="7">
    <location>
        <begin position="14"/>
        <end position="22"/>
    </location>
    <ligand>
        <name>ATP</name>
        <dbReference type="ChEBI" id="CHEBI:30616"/>
    </ligand>
</feature>
<dbReference type="InterPro" id="IPR002624">
    <property type="entry name" value="DCK/DGK"/>
</dbReference>
<evidence type="ECO:0000313" key="9">
    <source>
        <dbReference type="EMBL" id="QKS71157.1"/>
    </source>
</evidence>
<dbReference type="EMBL" id="CP041372">
    <property type="protein sequence ID" value="QKS71157.1"/>
    <property type="molecule type" value="Genomic_DNA"/>
</dbReference>
<keyword evidence="5 7" id="KW-0067">ATP-binding</keyword>
<name>A0A859FDJ9_9BACI</name>
<keyword evidence="4 9" id="KW-0418">Kinase</keyword>
<dbReference type="PIRSF" id="PIRSF000705">
    <property type="entry name" value="DNK"/>
    <property type="match status" value="1"/>
</dbReference>
<protein>
    <submittedName>
        <fullName evidence="9">Deoxynucleoside kinase</fullName>
    </submittedName>
</protein>
<organism evidence="9 10">
    <name type="scientific">Paenalkalicoccus suaedae</name>
    <dbReference type="NCBI Taxonomy" id="2592382"/>
    <lineage>
        <taxon>Bacteria</taxon>
        <taxon>Bacillati</taxon>
        <taxon>Bacillota</taxon>
        <taxon>Bacilli</taxon>
        <taxon>Bacillales</taxon>
        <taxon>Bacillaceae</taxon>
        <taxon>Paenalkalicoccus</taxon>
    </lineage>
</organism>
<dbReference type="Gene3D" id="3.40.50.300">
    <property type="entry name" value="P-loop containing nucleotide triphosphate hydrolases"/>
    <property type="match status" value="1"/>
</dbReference>
<dbReference type="CDD" id="cd01673">
    <property type="entry name" value="dNK"/>
    <property type="match status" value="1"/>
</dbReference>
<dbReference type="SUPFAM" id="SSF52540">
    <property type="entry name" value="P-loop containing nucleoside triphosphate hydrolases"/>
    <property type="match status" value="1"/>
</dbReference>